<dbReference type="Proteomes" id="UP000634004">
    <property type="component" value="Unassembled WGS sequence"/>
</dbReference>
<dbReference type="GO" id="GO:0016874">
    <property type="term" value="F:ligase activity"/>
    <property type="evidence" value="ECO:0007669"/>
    <property type="project" value="UniProtKB-KW"/>
</dbReference>
<reference evidence="2" key="2">
    <citation type="submission" date="2020-09" db="EMBL/GenBank/DDBJ databases">
        <authorList>
            <person name="Sun Q."/>
            <person name="Kim S."/>
        </authorList>
    </citation>
    <scope>NUCLEOTIDE SEQUENCE</scope>
    <source>
        <strain evidence="2">KCTC 32513</strain>
    </source>
</reference>
<evidence type="ECO:0000259" key="1">
    <source>
        <dbReference type="SMART" id="SM00849"/>
    </source>
</evidence>
<dbReference type="Gene3D" id="3.60.15.10">
    <property type="entry name" value="Ribonuclease Z/Hydroxyacylglutathione hydrolase-like"/>
    <property type="match status" value="1"/>
</dbReference>
<dbReference type="PANTHER" id="PTHR11203">
    <property type="entry name" value="CLEAVAGE AND POLYADENYLATION SPECIFICITY FACTOR FAMILY MEMBER"/>
    <property type="match status" value="1"/>
</dbReference>
<accession>A0A8J3CQX4</accession>
<dbReference type="NCBIfam" id="TIGR04122">
    <property type="entry name" value="Xnuc_lig_assoc"/>
    <property type="match status" value="1"/>
</dbReference>
<dbReference type="PANTHER" id="PTHR11203:SF49">
    <property type="entry name" value="BLL1145 PROTEIN"/>
    <property type="match status" value="1"/>
</dbReference>
<dbReference type="SMART" id="SM00849">
    <property type="entry name" value="Lactamase_B"/>
    <property type="match status" value="1"/>
</dbReference>
<dbReference type="InterPro" id="IPR001279">
    <property type="entry name" value="Metallo-B-lactamas"/>
</dbReference>
<sequence length="340" mass="38279">MINPETWMEIREGGFYCVPAECYVDPMVPVTRAVVTHGHADHASRGHGRVWATPETIDIMRTRNYVADETQTTGLPYGQRHDLGGGVTLWFASAGHILGSAQAVFEYQGQRIVAAGDFKRHPDPTCAPFEVVPCDVFITEATFALPVFQHPPLEDEVEKLMRSMRTLPDRTHIVGVYALGKCQRVMKTLRLAGYEHPFYIHGALKRLTELYESYGQDFGVWQLVSEIDRNDKDRFRGKIVLCPPAQINDRWSRRFADPLPTVASGWMQIRARARQKRAELGLVVSDHADWNDLLRTCRETGAGMVWITHGRVEALEYALKKEGINAKGLHLIGIEEAAGE</sequence>
<dbReference type="EMBL" id="BMZH01000002">
    <property type="protein sequence ID" value="GHA86024.1"/>
    <property type="molecule type" value="Genomic_DNA"/>
</dbReference>
<dbReference type="InterPro" id="IPR036866">
    <property type="entry name" value="RibonucZ/Hydroxyglut_hydro"/>
</dbReference>
<reference evidence="2" key="1">
    <citation type="journal article" date="2014" name="Int. J. Syst. Evol. Microbiol.">
        <title>Complete genome sequence of Corynebacterium casei LMG S-19264T (=DSM 44701T), isolated from a smear-ripened cheese.</title>
        <authorList>
            <consortium name="US DOE Joint Genome Institute (JGI-PGF)"/>
            <person name="Walter F."/>
            <person name="Albersmeier A."/>
            <person name="Kalinowski J."/>
            <person name="Ruckert C."/>
        </authorList>
    </citation>
    <scope>NUCLEOTIDE SEQUENCE</scope>
    <source>
        <strain evidence="2">KCTC 32513</strain>
    </source>
</reference>
<protein>
    <submittedName>
        <fullName evidence="2">DNA ligase-associated DEXH box helicase</fullName>
    </submittedName>
</protein>
<dbReference type="AlphaFoldDB" id="A0A8J3CQX4"/>
<proteinExistence type="predicted"/>
<evidence type="ECO:0000313" key="3">
    <source>
        <dbReference type="Proteomes" id="UP000634004"/>
    </source>
</evidence>
<dbReference type="InterPro" id="IPR050698">
    <property type="entry name" value="MBL"/>
</dbReference>
<gene>
    <name evidence="2" type="ORF">GCM10009069_06540</name>
</gene>
<keyword evidence="3" id="KW-1185">Reference proteome</keyword>
<organism evidence="2 3">
    <name type="scientific">Algimonas arctica</name>
    <dbReference type="NCBI Taxonomy" id="1479486"/>
    <lineage>
        <taxon>Bacteria</taxon>
        <taxon>Pseudomonadati</taxon>
        <taxon>Pseudomonadota</taxon>
        <taxon>Alphaproteobacteria</taxon>
        <taxon>Maricaulales</taxon>
        <taxon>Robiginitomaculaceae</taxon>
        <taxon>Algimonas</taxon>
    </lineage>
</organism>
<dbReference type="InterPro" id="IPR026360">
    <property type="entry name" value="Xnuc_lig_assoc"/>
</dbReference>
<comment type="caution">
    <text evidence="2">The sequence shown here is derived from an EMBL/GenBank/DDBJ whole genome shotgun (WGS) entry which is preliminary data.</text>
</comment>
<dbReference type="SUPFAM" id="SSF56281">
    <property type="entry name" value="Metallo-hydrolase/oxidoreductase"/>
    <property type="match status" value="1"/>
</dbReference>
<evidence type="ECO:0000313" key="2">
    <source>
        <dbReference type="EMBL" id="GHA86024.1"/>
    </source>
</evidence>
<keyword evidence="2" id="KW-0436">Ligase</keyword>
<dbReference type="RefSeq" id="WP_189495371.1">
    <property type="nucleotide sequence ID" value="NZ_BMZH01000002.1"/>
</dbReference>
<feature type="domain" description="Metallo-beta-lactamase" evidence="1">
    <location>
        <begin position="4"/>
        <end position="176"/>
    </location>
</feature>
<dbReference type="GO" id="GO:0004521">
    <property type="term" value="F:RNA endonuclease activity"/>
    <property type="evidence" value="ECO:0007669"/>
    <property type="project" value="TreeGrafter"/>
</dbReference>
<name>A0A8J3CQX4_9PROT</name>